<dbReference type="EMBL" id="CDMZ01000760">
    <property type="protein sequence ID" value="CEM20960.1"/>
    <property type="molecule type" value="Genomic_DNA"/>
</dbReference>
<dbReference type="Pfam" id="PF03134">
    <property type="entry name" value="TB2_DP1_HVA22"/>
    <property type="match status" value="1"/>
</dbReference>
<gene>
    <name evidence="3" type="ORF">Cvel_19515</name>
</gene>
<accession>A0A0G4FZA3</accession>
<feature type="transmembrane region" description="Helical" evidence="2">
    <location>
        <begin position="42"/>
        <end position="63"/>
    </location>
</feature>
<comment type="similarity">
    <text evidence="1">Belongs to the DP1 family.</text>
</comment>
<protein>
    <recommendedName>
        <fullName evidence="4">HVA22-like protein</fullName>
    </recommendedName>
</protein>
<evidence type="ECO:0000256" key="2">
    <source>
        <dbReference type="SAM" id="Phobius"/>
    </source>
</evidence>
<keyword evidence="2" id="KW-0812">Transmembrane</keyword>
<dbReference type="GO" id="GO:0016020">
    <property type="term" value="C:membrane"/>
    <property type="evidence" value="ECO:0007669"/>
    <property type="project" value="UniProtKB-SubCell"/>
</dbReference>
<feature type="transmembrane region" description="Helical" evidence="2">
    <location>
        <begin position="12"/>
        <end position="30"/>
    </location>
</feature>
<dbReference type="PANTHER" id="PTHR12300">
    <property type="entry name" value="HVA22-LIKE PROTEINS"/>
    <property type="match status" value="1"/>
</dbReference>
<dbReference type="InterPro" id="IPR004345">
    <property type="entry name" value="TB2_DP1_HVA22"/>
</dbReference>
<evidence type="ECO:0000313" key="3">
    <source>
        <dbReference type="EMBL" id="CEM20960.1"/>
    </source>
</evidence>
<dbReference type="AlphaFoldDB" id="A0A0G4FZA3"/>
<evidence type="ECO:0000256" key="1">
    <source>
        <dbReference type="RuleBase" id="RU362006"/>
    </source>
</evidence>
<dbReference type="VEuPathDB" id="CryptoDB:Cvel_19515"/>
<dbReference type="PhylomeDB" id="A0A0G4FZA3"/>
<keyword evidence="2" id="KW-1133">Transmembrane helix</keyword>
<organism evidence="3">
    <name type="scientific">Chromera velia CCMP2878</name>
    <dbReference type="NCBI Taxonomy" id="1169474"/>
    <lineage>
        <taxon>Eukaryota</taxon>
        <taxon>Sar</taxon>
        <taxon>Alveolata</taxon>
        <taxon>Colpodellida</taxon>
        <taxon>Chromeraceae</taxon>
        <taxon>Chromera</taxon>
    </lineage>
</organism>
<proteinExistence type="inferred from homology"/>
<evidence type="ECO:0008006" key="4">
    <source>
        <dbReference type="Google" id="ProtNLM"/>
    </source>
</evidence>
<sequence>MPISVLPYPELITSLVTVVYPLYCSVVCMVNEKEQEAEKLQWLSFWIIHTILRAVEGTVLFFAVEYVPLYLELKIVAYLWLMLPHFRGAAWIHDALIVEHFKKVDALLVDKLGSFVSQKKDKEKKVDAAQDE</sequence>
<name>A0A0G4FZA3_9ALVE</name>
<reference evidence="3" key="1">
    <citation type="submission" date="2014-11" db="EMBL/GenBank/DDBJ databases">
        <authorList>
            <person name="Otto D Thomas"/>
            <person name="Naeem Raeece"/>
        </authorList>
    </citation>
    <scope>NUCLEOTIDE SEQUENCE</scope>
</reference>
<comment type="subcellular location">
    <subcellularLocation>
        <location evidence="1">Membrane</location>
        <topology evidence="1">Multi-pass membrane protein</topology>
    </subcellularLocation>
</comment>
<keyword evidence="2" id="KW-0472">Membrane</keyword>